<protein>
    <submittedName>
        <fullName evidence="1">Uncharacterized protein</fullName>
    </submittedName>
</protein>
<organism evidence="1 2">
    <name type="scientific">Coprinellus micaceus</name>
    <name type="common">Glistening ink-cap mushroom</name>
    <name type="synonym">Coprinus micaceus</name>
    <dbReference type="NCBI Taxonomy" id="71717"/>
    <lineage>
        <taxon>Eukaryota</taxon>
        <taxon>Fungi</taxon>
        <taxon>Dikarya</taxon>
        <taxon>Basidiomycota</taxon>
        <taxon>Agaricomycotina</taxon>
        <taxon>Agaricomycetes</taxon>
        <taxon>Agaricomycetidae</taxon>
        <taxon>Agaricales</taxon>
        <taxon>Agaricineae</taxon>
        <taxon>Psathyrellaceae</taxon>
        <taxon>Coprinellus</taxon>
    </lineage>
</organism>
<proteinExistence type="predicted"/>
<evidence type="ECO:0000313" key="1">
    <source>
        <dbReference type="EMBL" id="TEB37442.1"/>
    </source>
</evidence>
<sequence length="63" mass="7160">MGESALAMCLRLCARRTDQSLLRSGTKERHVGSYWDLSGPAERLLSRPSFTSYDEGRVHRGKY</sequence>
<keyword evidence="2" id="KW-1185">Reference proteome</keyword>
<reference evidence="1 2" key="1">
    <citation type="journal article" date="2019" name="Nat. Ecol. Evol.">
        <title>Megaphylogeny resolves global patterns of mushroom evolution.</title>
        <authorList>
            <person name="Varga T."/>
            <person name="Krizsan K."/>
            <person name="Foldi C."/>
            <person name="Dima B."/>
            <person name="Sanchez-Garcia M."/>
            <person name="Sanchez-Ramirez S."/>
            <person name="Szollosi G.J."/>
            <person name="Szarkandi J.G."/>
            <person name="Papp V."/>
            <person name="Albert L."/>
            <person name="Andreopoulos W."/>
            <person name="Angelini C."/>
            <person name="Antonin V."/>
            <person name="Barry K.W."/>
            <person name="Bougher N.L."/>
            <person name="Buchanan P."/>
            <person name="Buyck B."/>
            <person name="Bense V."/>
            <person name="Catcheside P."/>
            <person name="Chovatia M."/>
            <person name="Cooper J."/>
            <person name="Damon W."/>
            <person name="Desjardin D."/>
            <person name="Finy P."/>
            <person name="Geml J."/>
            <person name="Haridas S."/>
            <person name="Hughes K."/>
            <person name="Justo A."/>
            <person name="Karasinski D."/>
            <person name="Kautmanova I."/>
            <person name="Kiss B."/>
            <person name="Kocsube S."/>
            <person name="Kotiranta H."/>
            <person name="LaButti K.M."/>
            <person name="Lechner B.E."/>
            <person name="Liimatainen K."/>
            <person name="Lipzen A."/>
            <person name="Lukacs Z."/>
            <person name="Mihaltcheva S."/>
            <person name="Morgado L.N."/>
            <person name="Niskanen T."/>
            <person name="Noordeloos M.E."/>
            <person name="Ohm R.A."/>
            <person name="Ortiz-Santana B."/>
            <person name="Ovrebo C."/>
            <person name="Racz N."/>
            <person name="Riley R."/>
            <person name="Savchenko A."/>
            <person name="Shiryaev A."/>
            <person name="Soop K."/>
            <person name="Spirin V."/>
            <person name="Szebenyi C."/>
            <person name="Tomsovsky M."/>
            <person name="Tulloss R.E."/>
            <person name="Uehling J."/>
            <person name="Grigoriev I.V."/>
            <person name="Vagvolgyi C."/>
            <person name="Papp T."/>
            <person name="Martin F.M."/>
            <person name="Miettinen O."/>
            <person name="Hibbett D.S."/>
            <person name="Nagy L.G."/>
        </authorList>
    </citation>
    <scope>NUCLEOTIDE SEQUENCE [LARGE SCALE GENOMIC DNA]</scope>
    <source>
        <strain evidence="1 2">FP101781</strain>
    </source>
</reference>
<dbReference type="Proteomes" id="UP000298030">
    <property type="component" value="Unassembled WGS sequence"/>
</dbReference>
<comment type="caution">
    <text evidence="1">The sequence shown here is derived from an EMBL/GenBank/DDBJ whole genome shotgun (WGS) entry which is preliminary data.</text>
</comment>
<accession>A0A4Y7TV12</accession>
<evidence type="ECO:0000313" key="2">
    <source>
        <dbReference type="Proteomes" id="UP000298030"/>
    </source>
</evidence>
<gene>
    <name evidence="1" type="ORF">FA13DRAFT_1726540</name>
</gene>
<dbReference type="AlphaFoldDB" id="A0A4Y7TV12"/>
<dbReference type="EMBL" id="QPFP01000004">
    <property type="protein sequence ID" value="TEB37442.1"/>
    <property type="molecule type" value="Genomic_DNA"/>
</dbReference>
<name>A0A4Y7TV12_COPMI</name>